<dbReference type="Gene3D" id="3.90.1590.10">
    <property type="entry name" value="glutathione-dependent formaldehyde- activating enzyme (gfa)"/>
    <property type="match status" value="1"/>
</dbReference>
<name>A0ABT8TCJ5_9GAMM</name>
<evidence type="ECO:0000313" key="2">
    <source>
        <dbReference type="Proteomes" id="UP001168380"/>
    </source>
</evidence>
<sequence length="194" mass="21803">MKIVELECSCGTVKGRLKVVPGSFFHVHCLCRDCQKFAGYLQNKDKILDEHGGSELFQTYPAYMEITEGQEQIRGVQLTHKGIYRWYCDCCKLPLANTLRSAKVPFVGVSVKLMKFASEQQKIDILGPVTLKAFGKYAIGDMPKDAHMRFPRTFLPKILAFMAKGFLGAKSRPSPFFIGDAPVAKVHTFFDKAE</sequence>
<dbReference type="EMBL" id="JAULRT010000047">
    <property type="protein sequence ID" value="MDO3381817.1"/>
    <property type="molecule type" value="Genomic_DNA"/>
</dbReference>
<dbReference type="Proteomes" id="UP001168380">
    <property type="component" value="Unassembled WGS sequence"/>
</dbReference>
<dbReference type="RefSeq" id="WP_302711972.1">
    <property type="nucleotide sequence ID" value="NZ_JAULRT010000047.1"/>
</dbReference>
<comment type="caution">
    <text evidence="1">The sequence shown here is derived from an EMBL/GenBank/DDBJ whole genome shotgun (WGS) entry which is preliminary data.</text>
</comment>
<dbReference type="SUPFAM" id="SSF51316">
    <property type="entry name" value="Mss4-like"/>
    <property type="match status" value="1"/>
</dbReference>
<reference evidence="1" key="1">
    <citation type="submission" date="2023-07" db="EMBL/GenBank/DDBJ databases">
        <title>Gilvimarinus algae sp. nov., isolated from the surface of Kelp.</title>
        <authorList>
            <person name="Sun Y.Y."/>
            <person name="Gong Y."/>
            <person name="Du Z.J."/>
        </authorList>
    </citation>
    <scope>NUCLEOTIDE SEQUENCE</scope>
    <source>
        <strain evidence="1">SDUM040014</strain>
    </source>
</reference>
<organism evidence="1 2">
    <name type="scientific">Gilvimarinus algae</name>
    <dbReference type="NCBI Taxonomy" id="3058037"/>
    <lineage>
        <taxon>Bacteria</taxon>
        <taxon>Pseudomonadati</taxon>
        <taxon>Pseudomonadota</taxon>
        <taxon>Gammaproteobacteria</taxon>
        <taxon>Cellvibrionales</taxon>
        <taxon>Cellvibrionaceae</taxon>
        <taxon>Gilvimarinus</taxon>
    </lineage>
</organism>
<gene>
    <name evidence="1" type="ORF">QWI16_06485</name>
</gene>
<dbReference type="Pfam" id="PF19648">
    <property type="entry name" value="DUF6151"/>
    <property type="match status" value="1"/>
</dbReference>
<accession>A0ABT8TCJ5</accession>
<keyword evidence="2" id="KW-1185">Reference proteome</keyword>
<proteinExistence type="predicted"/>
<protein>
    <submittedName>
        <fullName evidence="1">DUF6151 family protein</fullName>
    </submittedName>
</protein>
<evidence type="ECO:0000313" key="1">
    <source>
        <dbReference type="EMBL" id="MDO3381817.1"/>
    </source>
</evidence>
<dbReference type="InterPro" id="IPR046149">
    <property type="entry name" value="DUF6151"/>
</dbReference>
<dbReference type="InterPro" id="IPR011057">
    <property type="entry name" value="Mss4-like_sf"/>
</dbReference>